<dbReference type="OrthoDB" id="5586934at2759"/>
<feature type="transmembrane region" description="Helical" evidence="1">
    <location>
        <begin position="113"/>
        <end position="134"/>
    </location>
</feature>
<evidence type="ECO:0000313" key="3">
    <source>
        <dbReference type="Proteomes" id="UP000714275"/>
    </source>
</evidence>
<dbReference type="Proteomes" id="UP000714275">
    <property type="component" value="Unassembled WGS sequence"/>
</dbReference>
<organism evidence="2 3">
    <name type="scientific">Suillus placidus</name>
    <dbReference type="NCBI Taxonomy" id="48579"/>
    <lineage>
        <taxon>Eukaryota</taxon>
        <taxon>Fungi</taxon>
        <taxon>Dikarya</taxon>
        <taxon>Basidiomycota</taxon>
        <taxon>Agaricomycotina</taxon>
        <taxon>Agaricomycetes</taxon>
        <taxon>Agaricomycetidae</taxon>
        <taxon>Boletales</taxon>
        <taxon>Suillineae</taxon>
        <taxon>Suillaceae</taxon>
        <taxon>Suillus</taxon>
    </lineage>
</organism>
<feature type="transmembrane region" description="Helical" evidence="1">
    <location>
        <begin position="235"/>
        <end position="256"/>
    </location>
</feature>
<feature type="transmembrane region" description="Helical" evidence="1">
    <location>
        <begin position="59"/>
        <end position="78"/>
    </location>
</feature>
<accession>A0A9P7A3R8</accession>
<evidence type="ECO:0000256" key="1">
    <source>
        <dbReference type="SAM" id="Phobius"/>
    </source>
</evidence>
<keyword evidence="1" id="KW-1133">Transmembrane helix</keyword>
<feature type="transmembrane region" description="Helical" evidence="1">
    <location>
        <begin position="182"/>
        <end position="204"/>
    </location>
</feature>
<gene>
    <name evidence="2" type="ORF">EV702DRAFT_602717</name>
</gene>
<feature type="transmembrane region" description="Helical" evidence="1">
    <location>
        <begin position="21"/>
        <end position="39"/>
    </location>
</feature>
<keyword evidence="1" id="KW-0812">Transmembrane</keyword>
<dbReference type="EMBL" id="JABBWD010000005">
    <property type="protein sequence ID" value="KAG1781716.1"/>
    <property type="molecule type" value="Genomic_DNA"/>
</dbReference>
<evidence type="ECO:0000313" key="2">
    <source>
        <dbReference type="EMBL" id="KAG1781716.1"/>
    </source>
</evidence>
<name>A0A9P7A3R8_9AGAM</name>
<reference evidence="2" key="1">
    <citation type="journal article" date="2020" name="New Phytol.">
        <title>Comparative genomics reveals dynamic genome evolution in host specialist ectomycorrhizal fungi.</title>
        <authorList>
            <person name="Lofgren L.A."/>
            <person name="Nguyen N.H."/>
            <person name="Vilgalys R."/>
            <person name="Ruytinx J."/>
            <person name="Liao H.L."/>
            <person name="Branco S."/>
            <person name="Kuo A."/>
            <person name="LaButti K."/>
            <person name="Lipzen A."/>
            <person name="Andreopoulos W."/>
            <person name="Pangilinan J."/>
            <person name="Riley R."/>
            <person name="Hundley H."/>
            <person name="Na H."/>
            <person name="Barry K."/>
            <person name="Grigoriev I.V."/>
            <person name="Stajich J.E."/>
            <person name="Kennedy P.G."/>
        </authorList>
    </citation>
    <scope>NUCLEOTIDE SEQUENCE</scope>
    <source>
        <strain evidence="2">DOB743</strain>
    </source>
</reference>
<protein>
    <submittedName>
        <fullName evidence="2">Uncharacterized protein</fullName>
    </submittedName>
</protein>
<keyword evidence="3" id="KW-1185">Reference proteome</keyword>
<keyword evidence="1" id="KW-0472">Membrane</keyword>
<sequence length="290" mass="32702">MASFFRRAPNNSWSDHLLLKLANIAGALFVMGANGYTVISPLDVYYTGKETYFTPAPWAYFLWPVIHLLVLGTCTYQFSGRGKELIIDIIGWNLPLLDFLNAMYIYSWTNQEYKYALVFMVFTGSVVSKIYRLVKLSTVRNICDELFLHLPFSLYHGWTTCLIFSTAFAAFGVNAETEPVKIWTKVFVFLSLFTLQTIASAYAYASAEGDLPACLAVSWFIWAIFVHQTPEKSPFVHWCALGAAILSLCWLMRSAIGLELKIRSRNANNVRFGFAHGANDHEGSRLLGGH</sequence>
<comment type="caution">
    <text evidence="2">The sequence shown here is derived from an EMBL/GenBank/DDBJ whole genome shotgun (WGS) entry which is preliminary data.</text>
</comment>
<feature type="transmembrane region" description="Helical" evidence="1">
    <location>
        <begin position="146"/>
        <end position="170"/>
    </location>
</feature>
<dbReference type="AlphaFoldDB" id="A0A9P7A3R8"/>
<proteinExistence type="predicted"/>